<protein>
    <recommendedName>
        <fullName evidence="3">F-box domain-containing protein</fullName>
    </recommendedName>
</protein>
<sequence>MNNNSYNNDNNNNNIKTFDSYLQKRIFIELFNDKLYSFKWRLSLNLVSKRWFDFMKSELFISKIKVRCDYPQIILKKNTVTSKSNNNKTDLLHLLNNQFCILRYCKFLNINVGGCSSSFSKYLTILDRVFSADFLIATATSTTTTTTTTTTTSTTDKQQQQFQYEICFQIGDTNKISSDSMFELCRFINRHNRSISIVGDFSFPLCQTFLENINVPFRSLSTFEMVESLADQPTREKIFIPGVESIGCFSMDKLNQDIPLDFANSLRSFKYYNIDSSIVRELQFLQQCSQLTKLFIYRETSICLESILQFINGCQTLRSVHLHLEITDSILSAILLNPNIKKLDVAKSTDDDWPVEIHDRLNAKYSQLSPAVDSITKYCCQYNTSTHKTWCFNAQTIVDSDPPTLIVVLRKSEHFRLDGIASKIKVNPINNNFFVKINHDSIQKENVEPKKETSFKKAISCNKFTVLFP</sequence>
<comment type="caution">
    <text evidence="1">The sequence shown here is derived from an EMBL/GenBank/DDBJ whole genome shotgun (WGS) entry which is preliminary data.</text>
</comment>
<keyword evidence="2" id="KW-1185">Reference proteome</keyword>
<accession>D3BUR0</accession>
<evidence type="ECO:0000313" key="1">
    <source>
        <dbReference type="EMBL" id="EFA74848.1"/>
    </source>
</evidence>
<evidence type="ECO:0000313" key="2">
    <source>
        <dbReference type="Proteomes" id="UP000001396"/>
    </source>
</evidence>
<evidence type="ECO:0008006" key="3">
    <source>
        <dbReference type="Google" id="ProtNLM"/>
    </source>
</evidence>
<proteinExistence type="predicted"/>
<organism evidence="1 2">
    <name type="scientific">Heterostelium pallidum (strain ATCC 26659 / Pp 5 / PN500)</name>
    <name type="common">Cellular slime mold</name>
    <name type="synonym">Polysphondylium pallidum</name>
    <dbReference type="NCBI Taxonomy" id="670386"/>
    <lineage>
        <taxon>Eukaryota</taxon>
        <taxon>Amoebozoa</taxon>
        <taxon>Evosea</taxon>
        <taxon>Eumycetozoa</taxon>
        <taxon>Dictyostelia</taxon>
        <taxon>Acytosteliales</taxon>
        <taxon>Acytosteliaceae</taxon>
        <taxon>Heterostelium</taxon>
    </lineage>
</organism>
<dbReference type="RefSeq" id="XP_020426982.1">
    <property type="nucleotide sequence ID" value="XM_020582628.1"/>
</dbReference>
<reference evidence="1 2" key="1">
    <citation type="journal article" date="2011" name="Genome Res.">
        <title>Phylogeny-wide analysis of social amoeba genomes highlights ancient origins for complex intercellular communication.</title>
        <authorList>
            <person name="Heidel A.J."/>
            <person name="Lawal H.M."/>
            <person name="Felder M."/>
            <person name="Schilde C."/>
            <person name="Helps N.R."/>
            <person name="Tunggal B."/>
            <person name="Rivero F."/>
            <person name="John U."/>
            <person name="Schleicher M."/>
            <person name="Eichinger L."/>
            <person name="Platzer M."/>
            <person name="Noegel A.A."/>
            <person name="Schaap P."/>
            <person name="Gloeckner G."/>
        </authorList>
    </citation>
    <scope>NUCLEOTIDE SEQUENCE [LARGE SCALE GENOMIC DNA]</scope>
    <source>
        <strain evidence="2">ATCC 26659 / Pp 5 / PN500</strain>
    </source>
</reference>
<dbReference type="EMBL" id="ADBJ01000060">
    <property type="protein sequence ID" value="EFA74848.1"/>
    <property type="molecule type" value="Genomic_DNA"/>
</dbReference>
<dbReference type="GeneID" id="31367349"/>
<dbReference type="InParanoid" id="D3BUR0"/>
<dbReference type="Proteomes" id="UP000001396">
    <property type="component" value="Unassembled WGS sequence"/>
</dbReference>
<gene>
    <name evidence="1" type="ORF">PPL_11881</name>
</gene>
<dbReference type="AlphaFoldDB" id="D3BUR0"/>
<name>D3BUR0_HETP5</name>